<comment type="caution">
    <text evidence="2">The sequence shown here is derived from an EMBL/GenBank/DDBJ whole genome shotgun (WGS) entry which is preliminary data.</text>
</comment>
<name>A0A8J4FMM5_9CHLO</name>
<evidence type="ECO:0000256" key="1">
    <source>
        <dbReference type="SAM" id="MobiDB-lite"/>
    </source>
</evidence>
<dbReference type="OrthoDB" id="10492388at2759"/>
<feature type="compositionally biased region" description="Pro residues" evidence="1">
    <location>
        <begin position="480"/>
        <end position="685"/>
    </location>
</feature>
<dbReference type="EMBL" id="BNCP01000017">
    <property type="protein sequence ID" value="GIL80158.1"/>
    <property type="molecule type" value="Genomic_DNA"/>
</dbReference>
<dbReference type="InterPro" id="IPR008752">
    <property type="entry name" value="Peptidase_M11"/>
</dbReference>
<reference evidence="2" key="1">
    <citation type="journal article" date="2021" name="Proc. Natl. Acad. Sci. U.S.A.">
        <title>Three genomes in the algal genus Volvox reveal the fate of a haploid sex-determining region after a transition to homothallism.</title>
        <authorList>
            <person name="Yamamoto K."/>
            <person name="Hamaji T."/>
            <person name="Kawai-Toyooka H."/>
            <person name="Matsuzaki R."/>
            <person name="Takahashi F."/>
            <person name="Nishimura Y."/>
            <person name="Kawachi M."/>
            <person name="Noguchi H."/>
            <person name="Minakuchi Y."/>
            <person name="Umen J.G."/>
            <person name="Toyoda A."/>
            <person name="Nozaki H."/>
        </authorList>
    </citation>
    <scope>NUCLEOTIDE SEQUENCE</scope>
    <source>
        <strain evidence="2">NIES-3786</strain>
    </source>
</reference>
<organism evidence="2 3">
    <name type="scientific">Volvox reticuliferus</name>
    <dbReference type="NCBI Taxonomy" id="1737510"/>
    <lineage>
        <taxon>Eukaryota</taxon>
        <taxon>Viridiplantae</taxon>
        <taxon>Chlorophyta</taxon>
        <taxon>core chlorophytes</taxon>
        <taxon>Chlorophyceae</taxon>
        <taxon>CS clade</taxon>
        <taxon>Chlamydomonadales</taxon>
        <taxon>Volvocaceae</taxon>
        <taxon>Volvox</taxon>
    </lineage>
</organism>
<feature type="region of interest" description="Disordered" evidence="1">
    <location>
        <begin position="479"/>
        <end position="725"/>
    </location>
</feature>
<evidence type="ECO:0000313" key="3">
    <source>
        <dbReference type="Proteomes" id="UP000747110"/>
    </source>
</evidence>
<proteinExistence type="predicted"/>
<dbReference type="PANTHER" id="PTHR48234:SF1">
    <property type="entry name" value="SEA DOMAIN-CONTAINING PROTEIN-RELATED"/>
    <property type="match status" value="1"/>
</dbReference>
<dbReference type="Pfam" id="PF05548">
    <property type="entry name" value="Peptidase_M11"/>
    <property type="match status" value="1"/>
</dbReference>
<dbReference type="PANTHER" id="PTHR48234">
    <property type="entry name" value="GH09231P"/>
    <property type="match status" value="1"/>
</dbReference>
<feature type="compositionally biased region" description="Acidic residues" evidence="1">
    <location>
        <begin position="716"/>
        <end position="725"/>
    </location>
</feature>
<feature type="compositionally biased region" description="Pro residues" evidence="1">
    <location>
        <begin position="694"/>
        <end position="715"/>
    </location>
</feature>
<dbReference type="InterPro" id="IPR052506">
    <property type="entry name" value="Bact_Fn-Binding"/>
</dbReference>
<evidence type="ECO:0000313" key="2">
    <source>
        <dbReference type="EMBL" id="GIL80158.1"/>
    </source>
</evidence>
<keyword evidence="3" id="KW-1185">Reference proteome</keyword>
<gene>
    <name evidence="2" type="ORF">Vretifemale_9314</name>
</gene>
<protein>
    <submittedName>
        <fullName evidence="2">Uncharacterized protein</fullName>
    </submittedName>
</protein>
<dbReference type="PRINTS" id="PR01217">
    <property type="entry name" value="PRICHEXTENSN"/>
</dbReference>
<accession>A0A8J4FMM5</accession>
<dbReference type="Proteomes" id="UP000747110">
    <property type="component" value="Unassembled WGS sequence"/>
</dbReference>
<sequence length="725" mass="77722">MLPHIGMDAKTPGNGCYRLVARRRVAMVLLILSASPLFTLQSGVLAAWKPPSPSPRQVAAQIPITLQGKLVYRLQRPLPIGQWVLTNSDDITYMLPAQPVDAASGTPLPAGSWISLKCYLARPGKPSCLRTEDAGISLFPAPDPTSNVTLSLRIMILSLNASSSNCPSIRAGTSVNDVRNAFLGPNGYADYFSNCSYGKMKFDRQALTVISVVVPCSQLILSCDVDEITASALQHLPPMLQQNTTAPSYHDLFVLPDTFGPICGWVGLAELPGTKSWYSPDNLGIFEQGTVMQELLRNFGMPSAWASGDPYGDESTAMGFGDSCPSAPELWHLDWATPLAQLNSSSFPLAIFKTFTLPATYLGPTGVMIKIQPDWLGTLGYKKNLYLALRVQAAGDRRLANGFHAKISVHEAIAYIDNSLLMQEDPMFNLMAVISPTSSVSYFNYKLHILTGELVNNGTAMVLKICRFIVGPTECLDNPPSLPSPMQPQSPPPRLSPMVSPPPKSPPPPPPSPRTQPSSPLPPFRSPSPLPQPRPPPSPPPSPRPSPPPPSPRPSPPPPSPRPSPPPPSPRPSPPPPSPRPSPPPPSPRPSPPPPSPRPSPPPPSPRPSPPPPLPPPRCSPPPRQSRPSPPPPSPPPSSRPLSPRPSPPQQRRPPSPLPPNPRSPPSPPPPRSPPPGIIKLPPKPKSPKFHKPVLPPPPGPPEDYHPPPVSGAPPPDEEPPWLLV</sequence>
<dbReference type="AlphaFoldDB" id="A0A8J4FMM5"/>